<evidence type="ECO:0008006" key="2">
    <source>
        <dbReference type="Google" id="ProtNLM"/>
    </source>
</evidence>
<evidence type="ECO:0000313" key="1">
    <source>
        <dbReference type="EMBL" id="SCM71649.1"/>
    </source>
</evidence>
<dbReference type="InterPro" id="IPR009414">
    <property type="entry name" value="DUF1064"/>
</dbReference>
<organism evidence="1">
    <name type="scientific">uncultured Pleomorphomonas sp</name>
    <dbReference type="NCBI Taxonomy" id="442121"/>
    <lineage>
        <taxon>Bacteria</taxon>
        <taxon>Pseudomonadati</taxon>
        <taxon>Pseudomonadota</taxon>
        <taxon>Alphaproteobacteria</taxon>
        <taxon>Hyphomicrobiales</taxon>
        <taxon>Pleomorphomonadaceae</taxon>
        <taxon>Pleomorphomonas</taxon>
        <taxon>environmental samples</taxon>
    </lineage>
</organism>
<sequence length="122" mass="13960">MPKSILNRLPRSVCGSVAKYHNHKCIVDGLSFDSKREAEHYQVLLLLQRAGQISNLRRQVRYDLMVNGIKICSYIADCVYDDNRTGMIVVEDVKSGPTKTREYRLKKKLMKACLGIDIVEVM</sequence>
<name>A0A212L2R6_9HYPH</name>
<gene>
    <name evidence="1" type="ORF">KL86PLE_100298</name>
</gene>
<dbReference type="EMBL" id="FMJD01000002">
    <property type="protein sequence ID" value="SCM71649.1"/>
    <property type="molecule type" value="Genomic_DNA"/>
</dbReference>
<dbReference type="RefSeq" id="WP_288199098.1">
    <property type="nucleotide sequence ID" value="NZ_LT608334.1"/>
</dbReference>
<proteinExistence type="predicted"/>
<protein>
    <recommendedName>
        <fullName evidence="2">DUF1064 domain-containing protein</fullName>
    </recommendedName>
</protein>
<accession>A0A212L2R6</accession>
<reference evidence="1" key="1">
    <citation type="submission" date="2016-08" db="EMBL/GenBank/DDBJ databases">
        <authorList>
            <person name="Seilhamer J.J."/>
        </authorList>
    </citation>
    <scope>NUCLEOTIDE SEQUENCE</scope>
    <source>
        <strain evidence="1">86</strain>
    </source>
</reference>
<dbReference type="AlphaFoldDB" id="A0A212L2R6"/>
<dbReference type="Pfam" id="PF06356">
    <property type="entry name" value="DUF1064"/>
    <property type="match status" value="1"/>
</dbReference>